<feature type="region of interest" description="Disordered" evidence="1">
    <location>
        <begin position="392"/>
        <end position="482"/>
    </location>
</feature>
<protein>
    <submittedName>
        <fullName evidence="2">Uncharacterized protein</fullName>
    </submittedName>
</protein>
<feature type="compositionally biased region" description="Polar residues" evidence="1">
    <location>
        <begin position="435"/>
        <end position="449"/>
    </location>
</feature>
<feature type="compositionally biased region" description="Basic and acidic residues" evidence="1">
    <location>
        <begin position="867"/>
        <end position="876"/>
    </location>
</feature>
<name>A0A819KT48_9BILA</name>
<evidence type="ECO:0000256" key="1">
    <source>
        <dbReference type="SAM" id="MobiDB-lite"/>
    </source>
</evidence>
<feature type="compositionally biased region" description="Polar residues" evidence="1">
    <location>
        <begin position="51"/>
        <end position="62"/>
    </location>
</feature>
<feature type="compositionally biased region" description="Polar residues" evidence="1">
    <location>
        <begin position="219"/>
        <end position="230"/>
    </location>
</feature>
<sequence length="959" mass="106949">MTSSNKARRYLQHHKQHYTETHNNHQSAAELLIIDPTLAVSSMRKFRGKIHQQQQSSTTVSIPQICVDNDDDDNHAAANDDDDDDGNDNSSNNNNKKSKNDDNGHVAILNEFDEVLENELKRSSVFRTSSLRHKDSNNLIEIPISQQRSFSFALGSTTNLHGKNPDPDDDDGYEHYNHNESANKSPSKPTKRPSSIKASLSKETFSRLLHSLAFRSGNHTTSKVTTDSNTQQQQQQQQQRPCLACQNHPNLDLIPKYKKRPSIFGVLVSKLNTTTTTTTNENNSDRCSVCKRRFSKSTFDNTITNNTDDDNHQISPSTQNFSLSSLASTKILNDHGQILSRTKRRRSLPSLFQSLFDHDHHDHKRRIDNTQIQHRPSFSSILTHTLLDSITREQQQQQQQQSLTTVSQTSPISFSSVSLAESDDSKENTDDQSYKRQLTISDESTQLTEKFQVRIDSDGNDGEKEEDDHESTLDRETSTGELNDLNIMTANDSTNETNNNQFFLHPPEEKTRSLLVNVFRTRRSNVALGSNETNMVGKQFSVSVINLATPIGSNRINTTTPVNNESTLLNLLDHRKHALSEEILPSTDGSYIYFTNVNGQNFKERLNYSNASESTTLREILLKFFEKHHLPIETYNICLRSAPSLPLSLDQPVKHLLLDDLVVTGMQKEQASCTMSNDGIASAGSHPPLVSPLRRLSICRQLSDVLKYRRKSYCSNSNDHLPYIPSPSPTLSTTTNSASSTFTFVWNCALTEVDSPPGSSSNEDLHILPIQMQQRTRKNGLSDDPNMLNTKEITGSMVAACLLKQKSVSCDDVAFLSSSGDEQTICASGPSSATSAAMSYKPNCNEKEHGLSSCTRINNRALAKTSAGKERNEKRNSTGSAILTSTTKSASSTSKRLSTQCMVQDNDDVIPINILNSNCNQELRSVNAQQHSRSGKTARSGLFTGSIFTRKPDFLLLEN</sequence>
<feature type="region of interest" description="Disordered" evidence="1">
    <location>
        <begin position="219"/>
        <end position="242"/>
    </location>
</feature>
<feature type="compositionally biased region" description="Acidic residues" evidence="1">
    <location>
        <begin position="68"/>
        <end position="87"/>
    </location>
</feature>
<dbReference type="Proteomes" id="UP000663842">
    <property type="component" value="Unassembled WGS sequence"/>
</dbReference>
<feature type="region of interest" description="Disordered" evidence="1">
    <location>
        <begin position="156"/>
        <end position="198"/>
    </location>
</feature>
<feature type="compositionally biased region" description="Low complexity" evidence="1">
    <location>
        <begin position="184"/>
        <end position="197"/>
    </location>
</feature>
<proteinExistence type="predicted"/>
<comment type="caution">
    <text evidence="2">The sequence shown here is derived from an EMBL/GenBank/DDBJ whole genome shotgun (WGS) entry which is preliminary data.</text>
</comment>
<feature type="region of interest" description="Disordered" evidence="1">
    <location>
        <begin position="864"/>
        <end position="895"/>
    </location>
</feature>
<dbReference type="EMBL" id="CAJOBF010001472">
    <property type="protein sequence ID" value="CAF3954401.1"/>
    <property type="molecule type" value="Genomic_DNA"/>
</dbReference>
<reference evidence="2" key="1">
    <citation type="submission" date="2021-02" db="EMBL/GenBank/DDBJ databases">
        <authorList>
            <person name="Nowell W R."/>
        </authorList>
    </citation>
    <scope>NUCLEOTIDE SEQUENCE</scope>
</reference>
<feature type="region of interest" description="Disordered" evidence="1">
    <location>
        <begin position="49"/>
        <end position="104"/>
    </location>
</feature>
<feature type="compositionally biased region" description="Low complexity" evidence="1">
    <location>
        <begin position="880"/>
        <end position="895"/>
    </location>
</feature>
<dbReference type="AlphaFoldDB" id="A0A819KT48"/>
<accession>A0A819KT48</accession>
<evidence type="ECO:0000313" key="3">
    <source>
        <dbReference type="Proteomes" id="UP000663842"/>
    </source>
</evidence>
<evidence type="ECO:0000313" key="2">
    <source>
        <dbReference type="EMBL" id="CAF3954401.1"/>
    </source>
</evidence>
<gene>
    <name evidence="2" type="ORF">UXM345_LOCUS13529</name>
</gene>
<feature type="compositionally biased region" description="Acidic residues" evidence="1">
    <location>
        <begin position="458"/>
        <end position="469"/>
    </location>
</feature>
<feature type="compositionally biased region" description="Polar residues" evidence="1">
    <location>
        <begin position="402"/>
        <end position="419"/>
    </location>
</feature>
<feature type="compositionally biased region" description="Basic and acidic residues" evidence="1">
    <location>
        <begin position="423"/>
        <end position="434"/>
    </location>
</feature>
<organism evidence="2 3">
    <name type="scientific">Rotaria magnacalcarata</name>
    <dbReference type="NCBI Taxonomy" id="392030"/>
    <lineage>
        <taxon>Eukaryota</taxon>
        <taxon>Metazoa</taxon>
        <taxon>Spiralia</taxon>
        <taxon>Gnathifera</taxon>
        <taxon>Rotifera</taxon>
        <taxon>Eurotatoria</taxon>
        <taxon>Bdelloidea</taxon>
        <taxon>Philodinida</taxon>
        <taxon>Philodinidae</taxon>
        <taxon>Rotaria</taxon>
    </lineage>
</organism>